<dbReference type="InterPro" id="IPR000551">
    <property type="entry name" value="MerR-type_HTH_dom"/>
</dbReference>
<dbReference type="Proteomes" id="UP000198528">
    <property type="component" value="Unassembled WGS sequence"/>
</dbReference>
<dbReference type="STRING" id="604330.SAMN04489857_0187"/>
<dbReference type="InterPro" id="IPR009061">
    <property type="entry name" value="DNA-bd_dom_put_sf"/>
</dbReference>
<feature type="domain" description="HTH merR-type" evidence="5">
    <location>
        <begin position="12"/>
        <end position="81"/>
    </location>
</feature>
<organism evidence="6 7">
    <name type="scientific">Parafannyhessea umbonata</name>
    <dbReference type="NCBI Taxonomy" id="604330"/>
    <lineage>
        <taxon>Bacteria</taxon>
        <taxon>Bacillati</taxon>
        <taxon>Actinomycetota</taxon>
        <taxon>Coriobacteriia</taxon>
        <taxon>Coriobacteriales</taxon>
        <taxon>Atopobiaceae</taxon>
        <taxon>Parafannyhessea</taxon>
    </lineage>
</organism>
<dbReference type="GO" id="GO:0003700">
    <property type="term" value="F:DNA-binding transcription factor activity"/>
    <property type="evidence" value="ECO:0007669"/>
    <property type="project" value="InterPro"/>
</dbReference>
<protein>
    <submittedName>
        <fullName evidence="6">DNA-binding transcriptional regulator, MerR family</fullName>
    </submittedName>
</protein>
<evidence type="ECO:0000256" key="3">
    <source>
        <dbReference type="ARBA" id="ARBA00023125"/>
    </source>
</evidence>
<name>A0A1G6NM63_9ACTN</name>
<gene>
    <name evidence="6" type="ORF">SAMN04487824_1393</name>
</gene>
<dbReference type="InterPro" id="IPR029442">
    <property type="entry name" value="GyrI-like"/>
</dbReference>
<dbReference type="AlphaFoldDB" id="A0A1G6NM63"/>
<dbReference type="SUPFAM" id="SSF55136">
    <property type="entry name" value="Probable bacterial effector-binding domain"/>
    <property type="match status" value="1"/>
</dbReference>
<reference evidence="7" key="1">
    <citation type="submission" date="2016-10" db="EMBL/GenBank/DDBJ databases">
        <authorList>
            <person name="Varghese N."/>
            <person name="Submissions S."/>
        </authorList>
    </citation>
    <scope>NUCLEOTIDE SEQUENCE [LARGE SCALE GENOMIC DNA]</scope>
    <source>
        <strain evidence="7">DSM 22619</strain>
    </source>
</reference>
<evidence type="ECO:0000256" key="2">
    <source>
        <dbReference type="ARBA" id="ARBA00023015"/>
    </source>
</evidence>
<dbReference type="PANTHER" id="PTHR30204:SF69">
    <property type="entry name" value="MERR-FAMILY TRANSCRIPTIONAL REGULATOR"/>
    <property type="match status" value="1"/>
</dbReference>
<dbReference type="SUPFAM" id="SSF46955">
    <property type="entry name" value="Putative DNA-binding domain"/>
    <property type="match status" value="1"/>
</dbReference>
<evidence type="ECO:0000256" key="1">
    <source>
        <dbReference type="ARBA" id="ARBA00022491"/>
    </source>
</evidence>
<dbReference type="InterPro" id="IPR011256">
    <property type="entry name" value="Reg_factor_effector_dom_sf"/>
</dbReference>
<dbReference type="Gene3D" id="1.10.1660.10">
    <property type="match status" value="1"/>
</dbReference>
<keyword evidence="3 6" id="KW-0238">DNA-binding</keyword>
<sequence length="285" mass="32056">MNASERARRCGLYQIGEVSKIGGISQRTLRHYDELGLMQPDLVGDNGYRYYSLQTMLKIPVINYLKMMGLSLEEIASMMQHSSLGQARKFLSKHLAECDEQARLLAEKRGAIVEWSELVEEANMVLRVRPKNVNVKYLPRQELLGLQTRFSGSFAESIVSLEFASYVQDIDNAIAGPVILRFPSVEDAVAAAADGSECDVWLLQKPIRPINPNDAFVCPEGMYLSTYHVGEFEELGEAYSRLTEFANDNGYKVAGPAIERFVSDYWTTYNSDLFVAEVLLLTETE</sequence>
<evidence type="ECO:0000256" key="4">
    <source>
        <dbReference type="ARBA" id="ARBA00023163"/>
    </source>
</evidence>
<dbReference type="Pfam" id="PF06445">
    <property type="entry name" value="GyrI-like"/>
    <property type="match status" value="1"/>
</dbReference>
<evidence type="ECO:0000313" key="6">
    <source>
        <dbReference type="EMBL" id="SDC68484.1"/>
    </source>
</evidence>
<evidence type="ECO:0000259" key="5">
    <source>
        <dbReference type="PROSITE" id="PS50937"/>
    </source>
</evidence>
<proteinExistence type="predicted"/>
<dbReference type="EMBL" id="FMZL01000039">
    <property type="protein sequence ID" value="SDC68484.1"/>
    <property type="molecule type" value="Genomic_DNA"/>
</dbReference>
<keyword evidence="7" id="KW-1185">Reference proteome</keyword>
<dbReference type="RefSeq" id="WP_090847888.1">
    <property type="nucleotide sequence ID" value="NZ_FMZL01000039.1"/>
</dbReference>
<dbReference type="InterPro" id="IPR047057">
    <property type="entry name" value="MerR_fam"/>
</dbReference>
<dbReference type="Gene3D" id="3.20.80.10">
    <property type="entry name" value="Regulatory factor, effector binding domain"/>
    <property type="match status" value="1"/>
</dbReference>
<keyword evidence="1" id="KW-0678">Repressor</keyword>
<dbReference type="PANTHER" id="PTHR30204">
    <property type="entry name" value="REDOX-CYCLING DRUG-SENSING TRANSCRIPTIONAL ACTIVATOR SOXR"/>
    <property type="match status" value="1"/>
</dbReference>
<dbReference type="Pfam" id="PF13411">
    <property type="entry name" value="MerR_1"/>
    <property type="match status" value="1"/>
</dbReference>
<evidence type="ECO:0000313" key="7">
    <source>
        <dbReference type="Proteomes" id="UP000198528"/>
    </source>
</evidence>
<keyword evidence="4" id="KW-0804">Transcription</keyword>
<keyword evidence="2" id="KW-0805">Transcription regulation</keyword>
<dbReference type="SMART" id="SM00422">
    <property type="entry name" value="HTH_MERR"/>
    <property type="match status" value="1"/>
</dbReference>
<dbReference type="GO" id="GO:0003677">
    <property type="term" value="F:DNA binding"/>
    <property type="evidence" value="ECO:0007669"/>
    <property type="project" value="UniProtKB-KW"/>
</dbReference>
<dbReference type="PROSITE" id="PS50937">
    <property type="entry name" value="HTH_MERR_2"/>
    <property type="match status" value="1"/>
</dbReference>
<accession>A0A1G6NM63</accession>